<dbReference type="EMBL" id="JAKZGS010000002">
    <property type="protein sequence ID" value="MCH7397045.1"/>
    <property type="molecule type" value="Genomic_DNA"/>
</dbReference>
<dbReference type="Proteomes" id="UP001165488">
    <property type="component" value="Unassembled WGS sequence"/>
</dbReference>
<dbReference type="EC" id="2.7.1.50" evidence="11"/>
<name>A0ABS9ULK2_9BACT</name>
<keyword evidence="5 11" id="KW-0479">Metal-binding</keyword>
<organism evidence="12 13">
    <name type="scientific">Belliella calami</name>
    <dbReference type="NCBI Taxonomy" id="2923436"/>
    <lineage>
        <taxon>Bacteria</taxon>
        <taxon>Pseudomonadati</taxon>
        <taxon>Bacteroidota</taxon>
        <taxon>Cytophagia</taxon>
        <taxon>Cytophagales</taxon>
        <taxon>Cyclobacteriaceae</taxon>
        <taxon>Belliella</taxon>
    </lineage>
</organism>
<evidence type="ECO:0000313" key="12">
    <source>
        <dbReference type="EMBL" id="MCH7397045.1"/>
    </source>
</evidence>
<keyword evidence="7 11" id="KW-0418">Kinase</keyword>
<dbReference type="SUPFAM" id="SSF53613">
    <property type="entry name" value="Ribokinase-like"/>
    <property type="match status" value="1"/>
</dbReference>
<reference evidence="12" key="1">
    <citation type="submission" date="2022-03" db="EMBL/GenBank/DDBJ databases">
        <title>De novo assembled genomes of Belliella spp. (Cyclobacteriaceae) strains.</title>
        <authorList>
            <person name="Szabo A."/>
            <person name="Korponai K."/>
            <person name="Felfoldi T."/>
        </authorList>
    </citation>
    <scope>NUCLEOTIDE SEQUENCE</scope>
    <source>
        <strain evidence="12">DSM 107340</strain>
    </source>
</reference>
<feature type="binding site" evidence="11">
    <location>
        <position position="119"/>
    </location>
    <ligand>
        <name>ATP</name>
        <dbReference type="ChEBI" id="CHEBI:30616"/>
    </ligand>
</feature>
<dbReference type="NCBIfam" id="NF006830">
    <property type="entry name" value="PRK09355.1"/>
    <property type="match status" value="1"/>
</dbReference>
<dbReference type="InterPro" id="IPR000417">
    <property type="entry name" value="Hyethyz_kinase"/>
</dbReference>
<keyword evidence="10 11" id="KW-0784">Thiamine biosynthesis</keyword>
<feature type="binding site" evidence="11">
    <location>
        <position position="165"/>
    </location>
    <ligand>
        <name>ATP</name>
        <dbReference type="ChEBI" id="CHEBI:30616"/>
    </ligand>
</feature>
<keyword evidence="13" id="KW-1185">Reference proteome</keyword>
<keyword evidence="8 11" id="KW-0067">ATP-binding</keyword>
<sequence>MKESIIQAFKNLRKNPPLVQSITNYVVMNNTANALLSLGASPIMAHAKSEVADMVSIVNSLVINIGTLDEYWVDSMLLAAEKATQLGKSWVLDPVGAGATRYRNETISELLKHKPSIIRGNASEILSLARVNIESRGVDSSHGSEEAVQAAVSLSNEIGCVVCVSGEKDYIVEGERIASLANGNALMAKITGMGCTASAIVGAFAGVEKDLFLATTSAMAVLGIAGEIAAEKADGPGTLQLYLYDALYNLVSEELRERIKIEI</sequence>
<dbReference type="HAMAP" id="MF_00228">
    <property type="entry name" value="Thz_kinase"/>
    <property type="match status" value="1"/>
</dbReference>
<evidence type="ECO:0000256" key="1">
    <source>
        <dbReference type="ARBA" id="ARBA00001771"/>
    </source>
</evidence>
<dbReference type="InterPro" id="IPR029056">
    <property type="entry name" value="Ribokinase-like"/>
</dbReference>
<protein>
    <recommendedName>
        <fullName evidence="11">Hydroxyethylthiazole kinase</fullName>
        <ecNumber evidence="11">2.7.1.50</ecNumber>
    </recommendedName>
    <alternativeName>
        <fullName evidence="11">4-methyl-5-beta-hydroxyethylthiazole kinase</fullName>
        <shortName evidence="11">TH kinase</shortName>
        <shortName evidence="11">Thz kinase</shortName>
    </alternativeName>
</protein>
<keyword evidence="9 11" id="KW-0460">Magnesium</keyword>
<keyword evidence="4 11" id="KW-0808">Transferase</keyword>
<evidence type="ECO:0000256" key="4">
    <source>
        <dbReference type="ARBA" id="ARBA00022679"/>
    </source>
</evidence>
<comment type="function">
    <text evidence="11">Catalyzes the phosphorylation of the hydroxyl group of 4-methyl-5-beta-hydroxyethylthiazole (THZ).</text>
</comment>
<feature type="binding site" evidence="11">
    <location>
        <position position="44"/>
    </location>
    <ligand>
        <name>substrate</name>
    </ligand>
</feature>
<comment type="catalytic activity">
    <reaction evidence="1 11">
        <text>5-(2-hydroxyethyl)-4-methylthiazole + ATP = 4-methyl-5-(2-phosphooxyethyl)-thiazole + ADP + H(+)</text>
        <dbReference type="Rhea" id="RHEA:24212"/>
        <dbReference type="ChEBI" id="CHEBI:15378"/>
        <dbReference type="ChEBI" id="CHEBI:17957"/>
        <dbReference type="ChEBI" id="CHEBI:30616"/>
        <dbReference type="ChEBI" id="CHEBI:58296"/>
        <dbReference type="ChEBI" id="CHEBI:456216"/>
        <dbReference type="EC" id="2.7.1.50"/>
    </reaction>
</comment>
<proteinExistence type="inferred from homology"/>
<evidence type="ECO:0000256" key="6">
    <source>
        <dbReference type="ARBA" id="ARBA00022741"/>
    </source>
</evidence>
<evidence type="ECO:0000256" key="2">
    <source>
        <dbReference type="ARBA" id="ARBA00001946"/>
    </source>
</evidence>
<comment type="pathway">
    <text evidence="3 11">Cofactor biosynthesis; thiamine diphosphate biosynthesis; 4-methyl-5-(2-phosphoethyl)-thiazole from 5-(2-hydroxyethyl)-4-methylthiazole: step 1/1.</text>
</comment>
<evidence type="ECO:0000256" key="7">
    <source>
        <dbReference type="ARBA" id="ARBA00022777"/>
    </source>
</evidence>
<keyword evidence="6 11" id="KW-0547">Nucleotide-binding</keyword>
<dbReference type="RefSeq" id="WP_241273553.1">
    <property type="nucleotide sequence ID" value="NZ_JAKZGS010000002.1"/>
</dbReference>
<evidence type="ECO:0000256" key="3">
    <source>
        <dbReference type="ARBA" id="ARBA00004868"/>
    </source>
</evidence>
<dbReference type="PIRSF" id="PIRSF000513">
    <property type="entry name" value="Thz_kinase"/>
    <property type="match status" value="1"/>
</dbReference>
<gene>
    <name evidence="11 12" type="primary">thiM</name>
    <name evidence="12" type="ORF">MM236_03555</name>
</gene>
<evidence type="ECO:0000256" key="8">
    <source>
        <dbReference type="ARBA" id="ARBA00022840"/>
    </source>
</evidence>
<accession>A0ABS9ULK2</accession>
<dbReference type="Gene3D" id="3.40.1190.20">
    <property type="match status" value="1"/>
</dbReference>
<evidence type="ECO:0000256" key="9">
    <source>
        <dbReference type="ARBA" id="ARBA00022842"/>
    </source>
</evidence>
<evidence type="ECO:0000313" key="13">
    <source>
        <dbReference type="Proteomes" id="UP001165488"/>
    </source>
</evidence>
<dbReference type="NCBIfam" id="TIGR00694">
    <property type="entry name" value="thiM"/>
    <property type="match status" value="1"/>
</dbReference>
<dbReference type="PRINTS" id="PR01099">
    <property type="entry name" value="HYETHTZKNASE"/>
</dbReference>
<dbReference type="CDD" id="cd01170">
    <property type="entry name" value="THZ_kinase"/>
    <property type="match status" value="1"/>
</dbReference>
<evidence type="ECO:0000256" key="5">
    <source>
        <dbReference type="ARBA" id="ARBA00022723"/>
    </source>
</evidence>
<dbReference type="Pfam" id="PF02110">
    <property type="entry name" value="HK"/>
    <property type="match status" value="1"/>
</dbReference>
<comment type="cofactor">
    <cofactor evidence="2 11">
        <name>Mg(2+)</name>
        <dbReference type="ChEBI" id="CHEBI:18420"/>
    </cofactor>
</comment>
<comment type="similarity">
    <text evidence="11">Belongs to the Thz kinase family.</text>
</comment>
<dbReference type="GO" id="GO:0004417">
    <property type="term" value="F:hydroxyethylthiazole kinase activity"/>
    <property type="evidence" value="ECO:0007669"/>
    <property type="project" value="UniProtKB-EC"/>
</dbReference>
<comment type="caution">
    <text evidence="12">The sequence shown here is derived from an EMBL/GenBank/DDBJ whole genome shotgun (WGS) entry which is preliminary data.</text>
</comment>
<evidence type="ECO:0000256" key="10">
    <source>
        <dbReference type="ARBA" id="ARBA00022977"/>
    </source>
</evidence>
<feature type="binding site" evidence="11">
    <location>
        <position position="192"/>
    </location>
    <ligand>
        <name>substrate</name>
    </ligand>
</feature>
<evidence type="ECO:0000256" key="11">
    <source>
        <dbReference type="HAMAP-Rule" id="MF_00228"/>
    </source>
</evidence>